<proteinExistence type="inferred from homology"/>
<evidence type="ECO:0000256" key="4">
    <source>
        <dbReference type="ARBA" id="ARBA00023002"/>
    </source>
</evidence>
<name>Q8VT67_9HYPH</name>
<organism evidence="6">
    <name type="scientific">Agrobacterium sp. IP I-671</name>
    <dbReference type="NCBI Taxonomy" id="173261"/>
    <lineage>
        <taxon>Bacteria</taxon>
        <taxon>Pseudomonadati</taxon>
        <taxon>Pseudomonadota</taxon>
        <taxon>Alphaproteobacteria</taxon>
        <taxon>Hyphomicrobiales</taxon>
        <taxon>Rhizobiaceae</taxon>
        <taxon>Rhizobium/Agrobacterium group</taxon>
        <taxon>Agrobacterium</taxon>
    </lineage>
</organism>
<sequence length="236" mass="25262">MTSHTSTSAAAHDDCSVASAFDRRYGAPTFNQIPSADELVSDCIALMLKHRSVRRYTQDPLPAGTLEILMAAGQSAATSSNMQTVSVIAVTDPEMKARLARTCAGQDFIANAPLLLCFVTDLARPARIATTIGADLFALPMIDTFLASISDCSIFAQNVVLAAESLGMGTCYVGSLRNRADLVSKELNVPSGSAVLFGLCIGYEHPERITNVRPRFPQKGVRTRAVRNRTLRPNGA</sequence>
<evidence type="ECO:0000256" key="3">
    <source>
        <dbReference type="ARBA" id="ARBA00022643"/>
    </source>
</evidence>
<evidence type="ECO:0000313" key="6">
    <source>
        <dbReference type="EMBL" id="AAL73198.1"/>
    </source>
</evidence>
<reference evidence="6" key="1">
    <citation type="submission" date="2001-01" db="EMBL/GenBank/DDBJ databases">
        <title>Hydantoin utilization genes of Agrobacterium sp. IP I-671.</title>
        <authorList>
            <person name="Hils M."/>
            <person name="Altenbuchner J."/>
        </authorList>
    </citation>
    <scope>NUCLEOTIDE SEQUENCE</scope>
    <source>
        <strain evidence="6">IP I-671</strain>
    </source>
</reference>
<evidence type="ECO:0000256" key="2">
    <source>
        <dbReference type="ARBA" id="ARBA00022630"/>
    </source>
</evidence>
<dbReference type="PANTHER" id="PTHR43425:SF2">
    <property type="entry name" value="OXYGEN-INSENSITIVE NADPH NITROREDUCTASE"/>
    <property type="match status" value="1"/>
</dbReference>
<dbReference type="GO" id="GO:0016491">
    <property type="term" value="F:oxidoreductase activity"/>
    <property type="evidence" value="ECO:0007669"/>
    <property type="project" value="UniProtKB-KW"/>
</dbReference>
<dbReference type="InterPro" id="IPR029479">
    <property type="entry name" value="Nitroreductase"/>
</dbReference>
<gene>
    <name evidence="6" type="primary">hyuN</name>
</gene>
<dbReference type="Pfam" id="PF00881">
    <property type="entry name" value="Nitroreductase"/>
    <property type="match status" value="1"/>
</dbReference>
<feature type="domain" description="Nitroreductase" evidence="5">
    <location>
        <begin position="49"/>
        <end position="203"/>
    </location>
</feature>
<comment type="similarity">
    <text evidence="1">Belongs to the flavin oxidoreductase frp family.</text>
</comment>
<accession>Q8VT67</accession>
<dbReference type="InterPro" id="IPR016446">
    <property type="entry name" value="Flavin_OxRdtase_Frp"/>
</dbReference>
<dbReference type="Gene3D" id="3.40.109.10">
    <property type="entry name" value="NADH Oxidase"/>
    <property type="match status" value="1"/>
</dbReference>
<keyword evidence="2" id="KW-0285">Flavoprotein</keyword>
<dbReference type="AlphaFoldDB" id="Q8VT67"/>
<dbReference type="EMBL" id="AF335479">
    <property type="protein sequence ID" value="AAL73198.1"/>
    <property type="molecule type" value="Genomic_DNA"/>
</dbReference>
<dbReference type="SUPFAM" id="SSF55469">
    <property type="entry name" value="FMN-dependent nitroreductase-like"/>
    <property type="match status" value="1"/>
</dbReference>
<keyword evidence="3" id="KW-0288">FMN</keyword>
<keyword evidence="4" id="KW-0560">Oxidoreductase</keyword>
<evidence type="ECO:0000256" key="1">
    <source>
        <dbReference type="ARBA" id="ARBA00008366"/>
    </source>
</evidence>
<evidence type="ECO:0000259" key="5">
    <source>
        <dbReference type="Pfam" id="PF00881"/>
    </source>
</evidence>
<protein>
    <submittedName>
        <fullName evidence="6">Putative NADPH dependent flavin oxidoreductase</fullName>
    </submittedName>
</protein>
<dbReference type="InterPro" id="IPR000415">
    <property type="entry name" value="Nitroreductase-like"/>
</dbReference>
<dbReference type="PANTHER" id="PTHR43425">
    <property type="entry name" value="OXYGEN-INSENSITIVE NADPH NITROREDUCTASE"/>
    <property type="match status" value="1"/>
</dbReference>